<dbReference type="Proteomes" id="UP000436088">
    <property type="component" value="Unassembled WGS sequence"/>
</dbReference>
<evidence type="ECO:0000313" key="2">
    <source>
        <dbReference type="Proteomes" id="UP000436088"/>
    </source>
</evidence>
<keyword evidence="2" id="KW-1185">Reference proteome</keyword>
<protein>
    <submittedName>
        <fullName evidence="1">Glycine-rich RNA-binding protein 3</fullName>
    </submittedName>
</protein>
<accession>A0A6A2XTS7</accession>
<gene>
    <name evidence="1" type="ORF">F3Y22_tig00113724pilonHSYRG00173</name>
</gene>
<evidence type="ECO:0000313" key="1">
    <source>
        <dbReference type="EMBL" id="KAE8661749.1"/>
    </source>
</evidence>
<dbReference type="AlphaFoldDB" id="A0A6A2XTS7"/>
<dbReference type="InterPro" id="IPR040348">
    <property type="entry name" value="POLAR-like"/>
</dbReference>
<dbReference type="PANTHER" id="PTHR33476">
    <property type="entry name" value="EMB|CAB62613.1"/>
    <property type="match status" value="1"/>
</dbReference>
<dbReference type="GO" id="GO:0008356">
    <property type="term" value="P:asymmetric cell division"/>
    <property type="evidence" value="ECO:0007669"/>
    <property type="project" value="InterPro"/>
</dbReference>
<organism evidence="1 2">
    <name type="scientific">Hibiscus syriacus</name>
    <name type="common">Rose of Sharon</name>
    <dbReference type="NCBI Taxonomy" id="106335"/>
    <lineage>
        <taxon>Eukaryota</taxon>
        <taxon>Viridiplantae</taxon>
        <taxon>Streptophyta</taxon>
        <taxon>Embryophyta</taxon>
        <taxon>Tracheophyta</taxon>
        <taxon>Spermatophyta</taxon>
        <taxon>Magnoliopsida</taxon>
        <taxon>eudicotyledons</taxon>
        <taxon>Gunneridae</taxon>
        <taxon>Pentapetalae</taxon>
        <taxon>rosids</taxon>
        <taxon>malvids</taxon>
        <taxon>Malvales</taxon>
        <taxon>Malvaceae</taxon>
        <taxon>Malvoideae</taxon>
        <taxon>Hibiscus</taxon>
    </lineage>
</organism>
<proteinExistence type="predicted"/>
<dbReference type="EMBL" id="VEPZ02001719">
    <property type="protein sequence ID" value="KAE8661749.1"/>
    <property type="molecule type" value="Genomic_DNA"/>
</dbReference>
<name>A0A6A2XTS7_HIBSY</name>
<comment type="caution">
    <text evidence="1">The sequence shown here is derived from an EMBL/GenBank/DDBJ whole genome shotgun (WGS) entry which is preliminary data.</text>
</comment>
<dbReference type="PANTHER" id="PTHR33476:SF7">
    <property type="entry name" value="EMB|CAB62613.1"/>
    <property type="match status" value="1"/>
</dbReference>
<sequence length="552" mass="61805">MDSWLVAAAATAGCFAEYWRNHRRYRTSYPEFRTRKAETGSGPFCGSAPRSKLRVDVYSNGREVSAAEVDSARGFDSDLVGSLGHCVDCDSISQSSLASRFSNDPNLREDQCRKGTRMDIFSDPPRKSSLLETRYSYGHLLKPLSSLDSSMMAELYMQHVEMEEYVCTSIPSPSTAISRPLIVTYGNRIISGESGGLLSGSNGTMNSKMHNQATSEKSGYVYGIPPLPKIKSLDPPKRLKFKRGNWCNGEQSVPCEMDDENQSDSQQGADDGVVLLCLGISIGIMSSYIVNQREVSKLRGLLKHTENVVQDLRDEFDMKNSLTVHEIADEKNESQETYYNLIHDRATTELEAELERMGLDMNVSNLEKRVSDLVETALQNSQRKVALMESENKNSWKVSNSKWKFSEELDCLSDPLVMKLSGEALDAYNEACKELSKINESEEEEVNAGQDIYQTNRQDVVPKYDRKGTNGSFLHQCPQNIMEEAIYGRGRTSEDRTSMVPGLLDVGVDEDECSDCDDEREKQLIEKIVENSKKGSHALLNAQRILFSSYEG</sequence>
<reference evidence="1" key="1">
    <citation type="submission" date="2019-09" db="EMBL/GenBank/DDBJ databases">
        <title>Draft genome information of white flower Hibiscus syriacus.</title>
        <authorList>
            <person name="Kim Y.-M."/>
        </authorList>
    </citation>
    <scope>NUCLEOTIDE SEQUENCE [LARGE SCALE GENOMIC DNA]</scope>
    <source>
        <strain evidence="1">YM2019G1</strain>
    </source>
</reference>